<reference evidence="3" key="1">
    <citation type="journal article" date="2019" name="Int. J. Syst. Evol. Microbiol.">
        <title>The Global Catalogue of Microorganisms (GCM) 10K type strain sequencing project: providing services to taxonomists for standard genome sequencing and annotation.</title>
        <authorList>
            <consortium name="The Broad Institute Genomics Platform"/>
            <consortium name="The Broad Institute Genome Sequencing Center for Infectious Disease"/>
            <person name="Wu L."/>
            <person name="Ma J."/>
        </authorList>
    </citation>
    <scope>NUCLEOTIDE SEQUENCE [LARGE SCALE GENOMIC DNA]</scope>
    <source>
        <strain evidence="3">JCM 18053</strain>
    </source>
</reference>
<evidence type="ECO:0000313" key="3">
    <source>
        <dbReference type="Proteomes" id="UP001499852"/>
    </source>
</evidence>
<accession>A0ABP9NTI6</accession>
<dbReference type="Proteomes" id="UP001499852">
    <property type="component" value="Unassembled WGS sequence"/>
</dbReference>
<sequence length="267" mass="29104">MGLGRKISMATVALRLGRRFEDKAELLRLCACYGGLSPFRGGLLTVETTAPGAPRLHLRHAQPDTILLVEVLMEQDYRCLESLSFTPASILDIGGNIGLGSFYLKSLFPEADITGFEPSPAEFEMLTANYAEWPGCRAFQNAIGDVDGAHLRFAVHPDRTGGQHVLGEGDSGDWQEIQVIARRVDCLIKEGVVPVPDLVKMDIEGAEVMALQGFGSYLSQVRAFVLETHSADLHAACIRLLTDAGHTVLSDVSRSPEARILFTEKRP</sequence>
<gene>
    <name evidence="2" type="ORF">GCM10023213_03990</name>
</gene>
<evidence type="ECO:0000259" key="1">
    <source>
        <dbReference type="Pfam" id="PF05050"/>
    </source>
</evidence>
<proteinExistence type="predicted"/>
<dbReference type="PANTHER" id="PTHR36973:SF4">
    <property type="entry name" value="NODULATION PROTEIN"/>
    <property type="match status" value="1"/>
</dbReference>
<dbReference type="InterPro" id="IPR053188">
    <property type="entry name" value="FkbM_Methyltransferase"/>
</dbReference>
<dbReference type="Gene3D" id="3.40.50.150">
    <property type="entry name" value="Vaccinia Virus protein VP39"/>
    <property type="match status" value="1"/>
</dbReference>
<protein>
    <recommendedName>
        <fullName evidence="1">Methyltransferase FkbM domain-containing protein</fullName>
    </recommendedName>
</protein>
<dbReference type="EMBL" id="BAABIA010000001">
    <property type="protein sequence ID" value="GAA5133708.1"/>
    <property type="molecule type" value="Genomic_DNA"/>
</dbReference>
<name>A0ABP9NTI6_9BACT</name>
<organism evidence="2 3">
    <name type="scientific">Prosthecobacter algae</name>
    <dbReference type="NCBI Taxonomy" id="1144682"/>
    <lineage>
        <taxon>Bacteria</taxon>
        <taxon>Pseudomonadati</taxon>
        <taxon>Verrucomicrobiota</taxon>
        <taxon>Verrucomicrobiia</taxon>
        <taxon>Verrucomicrobiales</taxon>
        <taxon>Verrucomicrobiaceae</taxon>
        <taxon>Prosthecobacter</taxon>
    </lineage>
</organism>
<dbReference type="InterPro" id="IPR029063">
    <property type="entry name" value="SAM-dependent_MTases_sf"/>
</dbReference>
<dbReference type="InterPro" id="IPR006342">
    <property type="entry name" value="FkbM_mtfrase"/>
</dbReference>
<comment type="caution">
    <text evidence="2">The sequence shown here is derived from an EMBL/GenBank/DDBJ whole genome shotgun (WGS) entry which is preliminary data.</text>
</comment>
<keyword evidence="3" id="KW-1185">Reference proteome</keyword>
<dbReference type="NCBIfam" id="TIGR01444">
    <property type="entry name" value="fkbM_fam"/>
    <property type="match status" value="1"/>
</dbReference>
<dbReference type="SUPFAM" id="SSF53335">
    <property type="entry name" value="S-adenosyl-L-methionine-dependent methyltransferases"/>
    <property type="match status" value="1"/>
</dbReference>
<feature type="domain" description="Methyltransferase FkbM" evidence="1">
    <location>
        <begin position="92"/>
        <end position="245"/>
    </location>
</feature>
<dbReference type="PANTHER" id="PTHR36973">
    <property type="entry name" value="SLL1456 PROTEIN-RELATED"/>
    <property type="match status" value="1"/>
</dbReference>
<dbReference type="Pfam" id="PF05050">
    <property type="entry name" value="Methyltransf_21"/>
    <property type="match status" value="1"/>
</dbReference>
<evidence type="ECO:0000313" key="2">
    <source>
        <dbReference type="EMBL" id="GAA5133708.1"/>
    </source>
</evidence>